<dbReference type="PRINTS" id="PR00164">
    <property type="entry name" value="ABC2TRNSPORT"/>
</dbReference>
<evidence type="ECO:0000256" key="5">
    <source>
        <dbReference type="ARBA" id="ARBA00023251"/>
    </source>
</evidence>
<comment type="caution">
    <text evidence="8">The sequence shown here is derived from an EMBL/GenBank/DDBJ whole genome shotgun (WGS) entry which is preliminary data.</text>
</comment>
<name>A0A1Q8CQI1_9PSEU</name>
<dbReference type="Pfam" id="PF01061">
    <property type="entry name" value="ABC2_membrane"/>
    <property type="match status" value="1"/>
</dbReference>
<keyword evidence="2 6" id="KW-0812">Transmembrane</keyword>
<dbReference type="PANTHER" id="PTHR43229">
    <property type="entry name" value="NODULATION PROTEIN J"/>
    <property type="match status" value="1"/>
</dbReference>
<gene>
    <name evidence="8" type="ORF">BU204_15540</name>
</gene>
<proteinExistence type="inferred from homology"/>
<feature type="transmembrane region" description="Helical" evidence="6">
    <location>
        <begin position="127"/>
        <end position="148"/>
    </location>
</feature>
<keyword evidence="6" id="KW-1003">Cell membrane</keyword>
<keyword evidence="6" id="KW-0813">Transport</keyword>
<keyword evidence="5" id="KW-0046">Antibiotic resistance</keyword>
<dbReference type="GO" id="GO:0046677">
    <property type="term" value="P:response to antibiotic"/>
    <property type="evidence" value="ECO:0007669"/>
    <property type="project" value="UniProtKB-KW"/>
</dbReference>
<feature type="transmembrane region" description="Helical" evidence="6">
    <location>
        <begin position="36"/>
        <end position="57"/>
    </location>
</feature>
<dbReference type="PANTHER" id="PTHR43229:SF2">
    <property type="entry name" value="NODULATION PROTEIN J"/>
    <property type="match status" value="1"/>
</dbReference>
<accession>A0A1Q8CQI1</accession>
<feature type="domain" description="ABC transmembrane type-2" evidence="7">
    <location>
        <begin position="36"/>
        <end position="267"/>
    </location>
</feature>
<dbReference type="RefSeq" id="WP_075126392.1">
    <property type="nucleotide sequence ID" value="NZ_MSIE01000027.1"/>
</dbReference>
<keyword evidence="4 6" id="KW-0472">Membrane</keyword>
<evidence type="ECO:0000313" key="9">
    <source>
        <dbReference type="Proteomes" id="UP000185596"/>
    </source>
</evidence>
<protein>
    <recommendedName>
        <fullName evidence="6">Transport permease protein</fullName>
    </recommendedName>
</protein>
<evidence type="ECO:0000256" key="2">
    <source>
        <dbReference type="ARBA" id="ARBA00022692"/>
    </source>
</evidence>
<evidence type="ECO:0000256" key="6">
    <source>
        <dbReference type="RuleBase" id="RU361157"/>
    </source>
</evidence>
<dbReference type="AlphaFoldDB" id="A0A1Q8CQI1"/>
<dbReference type="InterPro" id="IPR013525">
    <property type="entry name" value="ABC2_TM"/>
</dbReference>
<dbReference type="EMBL" id="MSIE01000027">
    <property type="protein sequence ID" value="OLF16616.1"/>
    <property type="molecule type" value="Genomic_DNA"/>
</dbReference>
<comment type="subcellular location">
    <subcellularLocation>
        <location evidence="6">Cell membrane</location>
        <topology evidence="6">Multi-pass membrane protein</topology>
    </subcellularLocation>
    <subcellularLocation>
        <location evidence="1">Membrane</location>
        <topology evidence="1">Multi-pass membrane protein</topology>
    </subcellularLocation>
</comment>
<dbReference type="InterPro" id="IPR047817">
    <property type="entry name" value="ABC2_TM_bact-type"/>
</dbReference>
<dbReference type="OrthoDB" id="9778589at2"/>
<dbReference type="GO" id="GO:0140359">
    <property type="term" value="F:ABC-type transporter activity"/>
    <property type="evidence" value="ECO:0007669"/>
    <property type="project" value="InterPro"/>
</dbReference>
<dbReference type="STRING" id="1912961.BU204_15540"/>
<keyword evidence="3 6" id="KW-1133">Transmembrane helix</keyword>
<evidence type="ECO:0000259" key="7">
    <source>
        <dbReference type="PROSITE" id="PS51012"/>
    </source>
</evidence>
<feature type="transmembrane region" description="Helical" evidence="6">
    <location>
        <begin position="239"/>
        <end position="261"/>
    </location>
</feature>
<keyword evidence="9" id="KW-1185">Reference proteome</keyword>
<comment type="similarity">
    <text evidence="6">Belongs to the ABC-2 integral membrane protein family.</text>
</comment>
<dbReference type="GO" id="GO:0043190">
    <property type="term" value="C:ATP-binding cassette (ABC) transporter complex"/>
    <property type="evidence" value="ECO:0007669"/>
    <property type="project" value="InterPro"/>
</dbReference>
<evidence type="ECO:0000256" key="3">
    <source>
        <dbReference type="ARBA" id="ARBA00022989"/>
    </source>
</evidence>
<reference evidence="8 9" key="1">
    <citation type="submission" date="2016-12" db="EMBL/GenBank/DDBJ databases">
        <title>The draft genome sequence of Actinophytocola sp. 11-183.</title>
        <authorList>
            <person name="Wang W."/>
            <person name="Yuan L."/>
        </authorList>
    </citation>
    <scope>NUCLEOTIDE SEQUENCE [LARGE SCALE GENOMIC DNA]</scope>
    <source>
        <strain evidence="8 9">11-183</strain>
    </source>
</reference>
<dbReference type="InterPro" id="IPR000412">
    <property type="entry name" value="ABC_2_transport"/>
</dbReference>
<sequence length="270" mass="28956">MTTATATSTGRVVGPVRAALLVVEAMWTWYRRNWRATVVSSIVQPVLFLLALGFGFGSQVQPTEATGGLAYVVYLAPALLVATSVQIASFESTYPILSAFKWQQTYFAIAASPITPAQILGGQLTWLAIRLAGSGAAYLLVAAVLGALTGPGVVLTLLVAVLTGMAFAAPVAAYSATLESEGQQFSAIFRFIVMPMTLFAGAFFPVEQLPAWLRPIAWFTPVWHGTELGRDAAFGTLSWWPALGHLTFLVVLFLLGARLAARNFRRRLSS</sequence>
<feature type="transmembrane region" description="Helical" evidence="6">
    <location>
        <begin position="154"/>
        <end position="175"/>
    </location>
</feature>
<dbReference type="PIRSF" id="PIRSF006648">
    <property type="entry name" value="DrrB"/>
    <property type="match status" value="1"/>
</dbReference>
<feature type="transmembrane region" description="Helical" evidence="6">
    <location>
        <begin position="187"/>
        <end position="206"/>
    </location>
</feature>
<dbReference type="Proteomes" id="UP000185596">
    <property type="component" value="Unassembled WGS sequence"/>
</dbReference>
<evidence type="ECO:0000256" key="1">
    <source>
        <dbReference type="ARBA" id="ARBA00004141"/>
    </source>
</evidence>
<dbReference type="InterPro" id="IPR051784">
    <property type="entry name" value="Nod_factor_ABC_transporter"/>
</dbReference>
<dbReference type="PROSITE" id="PS51012">
    <property type="entry name" value="ABC_TM2"/>
    <property type="match status" value="1"/>
</dbReference>
<evidence type="ECO:0000256" key="4">
    <source>
        <dbReference type="ARBA" id="ARBA00023136"/>
    </source>
</evidence>
<organism evidence="8 9">
    <name type="scientific">Actinophytocola xanthii</name>
    <dbReference type="NCBI Taxonomy" id="1912961"/>
    <lineage>
        <taxon>Bacteria</taxon>
        <taxon>Bacillati</taxon>
        <taxon>Actinomycetota</taxon>
        <taxon>Actinomycetes</taxon>
        <taxon>Pseudonocardiales</taxon>
        <taxon>Pseudonocardiaceae</taxon>
    </lineage>
</organism>
<feature type="transmembrane region" description="Helical" evidence="6">
    <location>
        <begin position="69"/>
        <end position="90"/>
    </location>
</feature>
<evidence type="ECO:0000313" key="8">
    <source>
        <dbReference type="EMBL" id="OLF16616.1"/>
    </source>
</evidence>